<protein>
    <submittedName>
        <fullName evidence="2">Uncharacterized protein</fullName>
    </submittedName>
</protein>
<organism evidence="2 3">
    <name type="scientific">Sphingobium rhizovicinum</name>
    <dbReference type="NCBI Taxonomy" id="432308"/>
    <lineage>
        <taxon>Bacteria</taxon>
        <taxon>Pseudomonadati</taxon>
        <taxon>Pseudomonadota</taxon>
        <taxon>Alphaproteobacteria</taxon>
        <taxon>Sphingomonadales</taxon>
        <taxon>Sphingomonadaceae</taxon>
        <taxon>Sphingobium</taxon>
    </lineage>
</organism>
<dbReference type="RefSeq" id="WP_380796969.1">
    <property type="nucleotide sequence ID" value="NZ_JBHRVU010000004.1"/>
</dbReference>
<keyword evidence="3" id="KW-1185">Reference proteome</keyword>
<keyword evidence="1" id="KW-0732">Signal</keyword>
<dbReference type="Proteomes" id="UP001595681">
    <property type="component" value="Unassembled WGS sequence"/>
</dbReference>
<feature type="chain" id="PRO_5045101643" evidence="1">
    <location>
        <begin position="20"/>
        <end position="186"/>
    </location>
</feature>
<dbReference type="EMBL" id="JBHRVU010000004">
    <property type="protein sequence ID" value="MFC3442740.1"/>
    <property type="molecule type" value="Genomic_DNA"/>
</dbReference>
<evidence type="ECO:0000313" key="3">
    <source>
        <dbReference type="Proteomes" id="UP001595681"/>
    </source>
</evidence>
<accession>A0ABV7NHF8</accession>
<gene>
    <name evidence="2" type="ORF">ACFOKF_16310</name>
</gene>
<name>A0ABV7NHF8_9SPHN</name>
<proteinExistence type="predicted"/>
<evidence type="ECO:0000313" key="2">
    <source>
        <dbReference type="EMBL" id="MFC3442740.1"/>
    </source>
</evidence>
<comment type="caution">
    <text evidence="2">The sequence shown here is derived from an EMBL/GenBank/DDBJ whole genome shotgun (WGS) entry which is preliminary data.</text>
</comment>
<sequence>MIRLLVPALMLAAAPAAPGADHLPDDPVLRLLMAGDAARATGNGALLLDSAQQLKLLGAQPAEGQEDLAAVWTREAGAHGRTEPAFAFRGRALGPAYRKGSLDAGGSVTMRQLFLAGQRAQISLAPSGHAPRLSIRVQDAEGSTLCAKAVGGPQADCAWLPLFTDRYDIVIANGGPEPVAFYLIVR</sequence>
<reference evidence="3" key="1">
    <citation type="journal article" date="2019" name="Int. J. Syst. Evol. Microbiol.">
        <title>The Global Catalogue of Microorganisms (GCM) 10K type strain sequencing project: providing services to taxonomists for standard genome sequencing and annotation.</title>
        <authorList>
            <consortium name="The Broad Institute Genomics Platform"/>
            <consortium name="The Broad Institute Genome Sequencing Center for Infectious Disease"/>
            <person name="Wu L."/>
            <person name="Ma J."/>
        </authorList>
    </citation>
    <scope>NUCLEOTIDE SEQUENCE [LARGE SCALE GENOMIC DNA]</scope>
    <source>
        <strain evidence="3">CCM 7491</strain>
    </source>
</reference>
<feature type="signal peptide" evidence="1">
    <location>
        <begin position="1"/>
        <end position="19"/>
    </location>
</feature>
<evidence type="ECO:0000256" key="1">
    <source>
        <dbReference type="SAM" id="SignalP"/>
    </source>
</evidence>